<dbReference type="RefSeq" id="WP_066480044.1">
    <property type="nucleotide sequence ID" value="NZ_BCNT01000011.1"/>
</dbReference>
<comment type="caution">
    <text evidence="2">The sequence shown here is derived from an EMBL/GenBank/DDBJ whole genome shotgun (WGS) entry which is preliminary data.</text>
</comment>
<name>A0ABW5UIW6_9BURK</name>
<dbReference type="EMBL" id="JBHUMV010000002">
    <property type="protein sequence ID" value="MFD2753228.1"/>
    <property type="molecule type" value="Genomic_DNA"/>
</dbReference>
<evidence type="ECO:0000313" key="2">
    <source>
        <dbReference type="EMBL" id="MFD2753228.1"/>
    </source>
</evidence>
<dbReference type="Proteomes" id="UP001597463">
    <property type="component" value="Unassembled WGS sequence"/>
</dbReference>
<reference evidence="3" key="1">
    <citation type="journal article" date="2019" name="Int. J. Syst. Evol. Microbiol.">
        <title>The Global Catalogue of Microorganisms (GCM) 10K type strain sequencing project: providing services to taxonomists for standard genome sequencing and annotation.</title>
        <authorList>
            <consortium name="The Broad Institute Genomics Platform"/>
            <consortium name="The Broad Institute Genome Sequencing Center for Infectious Disease"/>
            <person name="Wu L."/>
            <person name="Ma J."/>
        </authorList>
    </citation>
    <scope>NUCLEOTIDE SEQUENCE [LARGE SCALE GENOMIC DNA]</scope>
    <source>
        <strain evidence="3">TISTR 1906</strain>
    </source>
</reference>
<proteinExistence type="predicted"/>
<keyword evidence="1" id="KW-0812">Transmembrane</keyword>
<evidence type="ECO:0000313" key="3">
    <source>
        <dbReference type="Proteomes" id="UP001597463"/>
    </source>
</evidence>
<protein>
    <recommendedName>
        <fullName evidence="4">Transmembrane protein</fullName>
    </recommendedName>
</protein>
<sequence length="170" mass="18604">MHVLHSLSHPSRRSKNLLRALALASLAVAGFALPFVWDVLAAINELPKMAWLQSLLAQVPLLSWLMMFVWGAAIPVVLIMCMQVSPAHRLRNAAMVLALMLVAVTWYVHMPASSRCMAIYPHTTWACDVLQWGYSLSLGIATATYVFTMLAMGFSALGLLAENLGDPVQA</sequence>
<feature type="transmembrane region" description="Helical" evidence="1">
    <location>
        <begin position="132"/>
        <end position="160"/>
    </location>
</feature>
<gene>
    <name evidence="2" type="ORF">ACFSW6_03945</name>
</gene>
<accession>A0ABW5UIW6</accession>
<feature type="transmembrane region" description="Helical" evidence="1">
    <location>
        <begin position="61"/>
        <end position="81"/>
    </location>
</feature>
<evidence type="ECO:0000256" key="1">
    <source>
        <dbReference type="SAM" id="Phobius"/>
    </source>
</evidence>
<keyword evidence="1" id="KW-1133">Transmembrane helix</keyword>
<organism evidence="2 3">
    <name type="scientific">Comamonas terrae</name>
    <dbReference type="NCBI Taxonomy" id="673548"/>
    <lineage>
        <taxon>Bacteria</taxon>
        <taxon>Pseudomonadati</taxon>
        <taxon>Pseudomonadota</taxon>
        <taxon>Betaproteobacteria</taxon>
        <taxon>Burkholderiales</taxon>
        <taxon>Comamonadaceae</taxon>
        <taxon>Comamonas</taxon>
    </lineage>
</organism>
<keyword evidence="1" id="KW-0472">Membrane</keyword>
<evidence type="ECO:0008006" key="4">
    <source>
        <dbReference type="Google" id="ProtNLM"/>
    </source>
</evidence>
<keyword evidence="3" id="KW-1185">Reference proteome</keyword>
<feature type="transmembrane region" description="Helical" evidence="1">
    <location>
        <begin position="93"/>
        <end position="112"/>
    </location>
</feature>